<evidence type="ECO:0000313" key="2">
    <source>
        <dbReference type="EMBL" id="GAA1727306.1"/>
    </source>
</evidence>
<feature type="transmembrane region" description="Helical" evidence="1">
    <location>
        <begin position="105"/>
        <end position="123"/>
    </location>
</feature>
<dbReference type="Pfam" id="PF22564">
    <property type="entry name" value="HAAS"/>
    <property type="match status" value="1"/>
</dbReference>
<keyword evidence="1" id="KW-0472">Membrane</keyword>
<evidence type="ECO:0000256" key="1">
    <source>
        <dbReference type="SAM" id="Phobius"/>
    </source>
</evidence>
<dbReference type="Proteomes" id="UP001501057">
    <property type="component" value="Unassembled WGS sequence"/>
</dbReference>
<dbReference type="RefSeq" id="WP_344197380.1">
    <property type="nucleotide sequence ID" value="NZ_BAAAME010000002.1"/>
</dbReference>
<accession>A0ABP4VLG4</accession>
<protein>
    <recommendedName>
        <fullName evidence="4">DUF1700 domain-containing protein</fullName>
    </recommendedName>
</protein>
<dbReference type="EMBL" id="BAAAME010000002">
    <property type="protein sequence ID" value="GAA1727306.1"/>
    <property type="molecule type" value="Genomic_DNA"/>
</dbReference>
<evidence type="ECO:0000313" key="3">
    <source>
        <dbReference type="Proteomes" id="UP001501057"/>
    </source>
</evidence>
<gene>
    <name evidence="2" type="ORF">GCM10009710_04960</name>
</gene>
<proteinExistence type="predicted"/>
<keyword evidence="1" id="KW-0812">Transmembrane</keyword>
<reference evidence="3" key="1">
    <citation type="journal article" date="2019" name="Int. J. Syst. Evol. Microbiol.">
        <title>The Global Catalogue of Microorganisms (GCM) 10K type strain sequencing project: providing services to taxonomists for standard genome sequencing and annotation.</title>
        <authorList>
            <consortium name="The Broad Institute Genomics Platform"/>
            <consortium name="The Broad Institute Genome Sequencing Center for Infectious Disease"/>
            <person name="Wu L."/>
            <person name="Ma J."/>
        </authorList>
    </citation>
    <scope>NUCLEOTIDE SEQUENCE [LARGE SCALE GENOMIC DNA]</scope>
    <source>
        <strain evidence="3">JCM 13518</strain>
    </source>
</reference>
<organism evidence="2 3">
    <name type="scientific">Aeromicrobium alkaliterrae</name>
    <dbReference type="NCBI Taxonomy" id="302168"/>
    <lineage>
        <taxon>Bacteria</taxon>
        <taxon>Bacillati</taxon>
        <taxon>Actinomycetota</taxon>
        <taxon>Actinomycetes</taxon>
        <taxon>Propionibacteriales</taxon>
        <taxon>Nocardioidaceae</taxon>
        <taxon>Aeromicrobium</taxon>
    </lineage>
</organism>
<feature type="transmembrane region" description="Helical" evidence="1">
    <location>
        <begin position="144"/>
        <end position="167"/>
    </location>
</feature>
<comment type="caution">
    <text evidence="2">The sequence shown here is derived from an EMBL/GenBank/DDBJ whole genome shotgun (WGS) entry which is preliminary data.</text>
</comment>
<keyword evidence="1" id="KW-1133">Transmembrane helix</keyword>
<sequence length="168" mass="17919">MTTDDTRSDYQQRLILALRLKDVPGDRIGEIVAEVESHVAETGEDPVDAFGSPRQYAASLTAEHRPDPKWFTAVSLVGSGLAGWLVAQGGLAVLLGESYWGQSGWLWLALGLAIGVPGGISVWRRSTRVRDPRTGADLEPFSPGGLVVLIGSPIVVVLLAFAAIRIFG</sequence>
<feature type="transmembrane region" description="Helical" evidence="1">
    <location>
        <begin position="70"/>
        <end position="93"/>
    </location>
</feature>
<name>A0ABP4VLG4_9ACTN</name>
<keyword evidence="3" id="KW-1185">Reference proteome</keyword>
<evidence type="ECO:0008006" key="4">
    <source>
        <dbReference type="Google" id="ProtNLM"/>
    </source>
</evidence>